<evidence type="ECO:0000313" key="2">
    <source>
        <dbReference type="EMBL" id="ROI15934.1"/>
    </source>
</evidence>
<organism evidence="2 3">
    <name type="scientific">Anabarilius grahami</name>
    <name type="common">Kanglang fish</name>
    <name type="synonym">Barilius grahami</name>
    <dbReference type="NCBI Taxonomy" id="495550"/>
    <lineage>
        <taxon>Eukaryota</taxon>
        <taxon>Metazoa</taxon>
        <taxon>Chordata</taxon>
        <taxon>Craniata</taxon>
        <taxon>Vertebrata</taxon>
        <taxon>Euteleostomi</taxon>
        <taxon>Actinopterygii</taxon>
        <taxon>Neopterygii</taxon>
        <taxon>Teleostei</taxon>
        <taxon>Ostariophysi</taxon>
        <taxon>Cypriniformes</taxon>
        <taxon>Xenocyprididae</taxon>
        <taxon>Xenocypridinae</taxon>
        <taxon>Xenocypridinae incertae sedis</taxon>
        <taxon>Anabarilius</taxon>
    </lineage>
</organism>
<keyword evidence="3" id="KW-1185">Reference proteome</keyword>
<accession>A0A3N0XEZ7</accession>
<gene>
    <name evidence="2" type="ORF">DPX16_11666</name>
</gene>
<sequence length="98" mass="11095">MSQSQWRRGGTNTTSTNRHILLAQRQQSTTTSTTTEQKPRFDRRNQGLNEVLEPLITLKEARRDPNNYQGPAGTERVRVALPHTAANGCLRANFYLIS</sequence>
<name>A0A3N0XEZ7_ANAGA</name>
<proteinExistence type="predicted"/>
<protein>
    <submittedName>
        <fullName evidence="2">Uncharacterized protein</fullName>
    </submittedName>
</protein>
<comment type="caution">
    <text evidence="2">The sequence shown here is derived from an EMBL/GenBank/DDBJ whole genome shotgun (WGS) entry which is preliminary data.</text>
</comment>
<dbReference type="Proteomes" id="UP000281406">
    <property type="component" value="Unassembled WGS sequence"/>
</dbReference>
<dbReference type="EMBL" id="RJVU01075893">
    <property type="protein sequence ID" value="ROI15934.1"/>
    <property type="molecule type" value="Genomic_DNA"/>
</dbReference>
<feature type="region of interest" description="Disordered" evidence="1">
    <location>
        <begin position="1"/>
        <end position="47"/>
    </location>
</feature>
<evidence type="ECO:0000256" key="1">
    <source>
        <dbReference type="SAM" id="MobiDB-lite"/>
    </source>
</evidence>
<feature type="compositionally biased region" description="Low complexity" evidence="1">
    <location>
        <begin position="7"/>
        <end position="18"/>
    </location>
</feature>
<reference evidence="2 3" key="1">
    <citation type="submission" date="2018-10" db="EMBL/GenBank/DDBJ databases">
        <title>Genome assembly for a Yunnan-Guizhou Plateau 3E fish, Anabarilius grahami (Regan), and its evolutionary and genetic applications.</title>
        <authorList>
            <person name="Jiang W."/>
        </authorList>
    </citation>
    <scope>NUCLEOTIDE SEQUENCE [LARGE SCALE GENOMIC DNA]</scope>
    <source>
        <strain evidence="2">AG-KIZ</strain>
        <tissue evidence="2">Muscle</tissue>
    </source>
</reference>
<dbReference type="AlphaFoldDB" id="A0A3N0XEZ7"/>
<evidence type="ECO:0000313" key="3">
    <source>
        <dbReference type="Proteomes" id="UP000281406"/>
    </source>
</evidence>